<protein>
    <submittedName>
        <fullName evidence="2">Uncharacterized protein</fullName>
    </submittedName>
</protein>
<gene>
    <name evidence="2" type="ORF">MAE02_22180</name>
</gene>
<dbReference type="AlphaFoldDB" id="A0A512BRF4"/>
<sequence>MESNMILVGLGAFLVVVGVVLVAAQTLWAGRLSDARRPRSVVADASLEPRGRSGLFDIRAHWPGVGLAALGILLLITAAAF</sequence>
<comment type="caution">
    <text evidence="2">The sequence shown here is derived from an EMBL/GenBank/DDBJ whole genome shotgun (WGS) entry which is preliminary data.</text>
</comment>
<proteinExistence type="predicted"/>
<reference evidence="2 3" key="1">
    <citation type="submission" date="2019-07" db="EMBL/GenBank/DDBJ databases">
        <title>Whole genome shotgun sequence of Microvirga aerophila NBRC 106136.</title>
        <authorList>
            <person name="Hosoyama A."/>
            <person name="Uohara A."/>
            <person name="Ohji S."/>
            <person name="Ichikawa N."/>
        </authorList>
    </citation>
    <scope>NUCLEOTIDE SEQUENCE [LARGE SCALE GENOMIC DNA]</scope>
    <source>
        <strain evidence="2 3">NBRC 106136</strain>
    </source>
</reference>
<keyword evidence="1" id="KW-0472">Membrane</keyword>
<feature type="transmembrane region" description="Helical" evidence="1">
    <location>
        <begin position="6"/>
        <end position="29"/>
    </location>
</feature>
<keyword evidence="3" id="KW-1185">Reference proteome</keyword>
<dbReference type="EMBL" id="BJYU01000025">
    <property type="protein sequence ID" value="GEO14522.1"/>
    <property type="molecule type" value="Genomic_DNA"/>
</dbReference>
<dbReference type="Proteomes" id="UP000321085">
    <property type="component" value="Unassembled WGS sequence"/>
</dbReference>
<keyword evidence="1" id="KW-0812">Transmembrane</keyword>
<evidence type="ECO:0000313" key="2">
    <source>
        <dbReference type="EMBL" id="GEO14522.1"/>
    </source>
</evidence>
<evidence type="ECO:0000313" key="3">
    <source>
        <dbReference type="Proteomes" id="UP000321085"/>
    </source>
</evidence>
<feature type="transmembrane region" description="Helical" evidence="1">
    <location>
        <begin position="60"/>
        <end position="80"/>
    </location>
</feature>
<keyword evidence="1" id="KW-1133">Transmembrane helix</keyword>
<dbReference type="OrthoDB" id="8021494at2"/>
<accession>A0A512BRF4</accession>
<name>A0A512BRF4_9HYPH</name>
<evidence type="ECO:0000256" key="1">
    <source>
        <dbReference type="SAM" id="Phobius"/>
    </source>
</evidence>
<organism evidence="2 3">
    <name type="scientific">Microvirga aerophila</name>
    <dbReference type="NCBI Taxonomy" id="670291"/>
    <lineage>
        <taxon>Bacteria</taxon>
        <taxon>Pseudomonadati</taxon>
        <taxon>Pseudomonadota</taxon>
        <taxon>Alphaproteobacteria</taxon>
        <taxon>Hyphomicrobiales</taxon>
        <taxon>Methylobacteriaceae</taxon>
        <taxon>Microvirga</taxon>
    </lineage>
</organism>
<dbReference type="RefSeq" id="WP_114185595.1">
    <property type="nucleotide sequence ID" value="NZ_BJYU01000025.1"/>
</dbReference>